<dbReference type="InterPro" id="IPR039425">
    <property type="entry name" value="RNA_pol_sigma-70-like"/>
</dbReference>
<feature type="domain" description="RNA polymerase sigma factor 70 region 4 type 2" evidence="7">
    <location>
        <begin position="124"/>
        <end position="176"/>
    </location>
</feature>
<dbReference type="InterPro" id="IPR013325">
    <property type="entry name" value="RNA_pol_sigma_r2"/>
</dbReference>
<evidence type="ECO:0000313" key="9">
    <source>
        <dbReference type="Proteomes" id="UP000317288"/>
    </source>
</evidence>
<evidence type="ECO:0000256" key="2">
    <source>
        <dbReference type="ARBA" id="ARBA00023015"/>
    </source>
</evidence>
<evidence type="ECO:0000259" key="7">
    <source>
        <dbReference type="Pfam" id="PF08281"/>
    </source>
</evidence>
<evidence type="ECO:0000313" key="8">
    <source>
        <dbReference type="EMBL" id="TVU92343.1"/>
    </source>
</evidence>
<evidence type="ECO:0000259" key="6">
    <source>
        <dbReference type="Pfam" id="PF04542"/>
    </source>
</evidence>
<sequence length="185" mass="21454">MEEQSREQKWASLMRSGLAGQESAYRSFLELVTPHLRATVSSRCRNFRASEGDVEDIVQEVLITLHLKRHTWDTSRPISPWLNAVAHNKMIDAFRRRYRHHHIPLDDVAEGLFFEETGDSYAGQDIEKMLEKLKENERVIVRSISLDGCSVREVAIKLKMSDGAIRVALHRALKQLAKHYRYNEL</sequence>
<dbReference type="SUPFAM" id="SSF88946">
    <property type="entry name" value="Sigma2 domain of RNA polymerase sigma factors"/>
    <property type="match status" value="1"/>
</dbReference>
<comment type="similarity">
    <text evidence="1">Belongs to the sigma-70 factor family. ECF subfamily.</text>
</comment>
<dbReference type="Pfam" id="PF08281">
    <property type="entry name" value="Sigma70_r4_2"/>
    <property type="match status" value="1"/>
</dbReference>
<evidence type="ECO:0000256" key="4">
    <source>
        <dbReference type="ARBA" id="ARBA00023125"/>
    </source>
</evidence>
<dbReference type="InterPro" id="IPR036388">
    <property type="entry name" value="WH-like_DNA-bd_sf"/>
</dbReference>
<dbReference type="GO" id="GO:0003677">
    <property type="term" value="F:DNA binding"/>
    <property type="evidence" value="ECO:0007669"/>
    <property type="project" value="UniProtKB-KW"/>
</dbReference>
<keyword evidence="4" id="KW-0238">DNA-binding</keyword>
<reference evidence="8 9" key="1">
    <citation type="submission" date="2019-07" db="EMBL/GenBank/DDBJ databases">
        <title>Diversity of Bacteria from Kongsfjorden, Arctic.</title>
        <authorList>
            <person name="Yu Y."/>
        </authorList>
    </citation>
    <scope>NUCLEOTIDE SEQUENCE [LARGE SCALE GENOMIC DNA]</scope>
    <source>
        <strain evidence="8 9">SM1922</strain>
    </source>
</reference>
<gene>
    <name evidence="8" type="ORF">FQP89_04255</name>
</gene>
<evidence type="ECO:0000256" key="3">
    <source>
        <dbReference type="ARBA" id="ARBA00023082"/>
    </source>
</evidence>
<accession>A0A558JFC9</accession>
<dbReference type="InterPro" id="IPR013324">
    <property type="entry name" value="RNA_pol_sigma_r3/r4-like"/>
</dbReference>
<dbReference type="PANTHER" id="PTHR43133:SF58">
    <property type="entry name" value="ECF RNA POLYMERASE SIGMA FACTOR SIGD"/>
    <property type="match status" value="1"/>
</dbReference>
<dbReference type="Proteomes" id="UP000317288">
    <property type="component" value="Unassembled WGS sequence"/>
</dbReference>
<proteinExistence type="inferred from homology"/>
<feature type="domain" description="RNA polymerase sigma-70 region 2" evidence="6">
    <location>
        <begin position="37"/>
        <end position="99"/>
    </location>
</feature>
<dbReference type="Gene3D" id="1.10.10.10">
    <property type="entry name" value="Winged helix-like DNA-binding domain superfamily/Winged helix DNA-binding domain"/>
    <property type="match status" value="1"/>
</dbReference>
<name>A0A558JFC9_9GAMM</name>
<dbReference type="NCBIfam" id="TIGR02937">
    <property type="entry name" value="sigma70-ECF"/>
    <property type="match status" value="1"/>
</dbReference>
<protein>
    <submittedName>
        <fullName evidence="8">Sigma-70 family RNA polymerase sigma factor</fullName>
    </submittedName>
</protein>
<organism evidence="8 9">
    <name type="scientific">Vreelandella titanicae</name>
    <dbReference type="NCBI Taxonomy" id="664683"/>
    <lineage>
        <taxon>Bacteria</taxon>
        <taxon>Pseudomonadati</taxon>
        <taxon>Pseudomonadota</taxon>
        <taxon>Gammaproteobacteria</taxon>
        <taxon>Oceanospirillales</taxon>
        <taxon>Halomonadaceae</taxon>
        <taxon>Vreelandella</taxon>
    </lineage>
</organism>
<evidence type="ECO:0000256" key="5">
    <source>
        <dbReference type="ARBA" id="ARBA00023163"/>
    </source>
</evidence>
<dbReference type="GO" id="GO:0016987">
    <property type="term" value="F:sigma factor activity"/>
    <property type="evidence" value="ECO:0007669"/>
    <property type="project" value="UniProtKB-KW"/>
</dbReference>
<evidence type="ECO:0000256" key="1">
    <source>
        <dbReference type="ARBA" id="ARBA00010641"/>
    </source>
</evidence>
<dbReference type="Pfam" id="PF04542">
    <property type="entry name" value="Sigma70_r2"/>
    <property type="match status" value="1"/>
</dbReference>
<dbReference type="InterPro" id="IPR013249">
    <property type="entry name" value="RNA_pol_sigma70_r4_t2"/>
</dbReference>
<keyword evidence="3" id="KW-0731">Sigma factor</keyword>
<dbReference type="GO" id="GO:0006352">
    <property type="term" value="P:DNA-templated transcription initiation"/>
    <property type="evidence" value="ECO:0007669"/>
    <property type="project" value="InterPro"/>
</dbReference>
<dbReference type="Gene3D" id="1.10.1740.10">
    <property type="match status" value="1"/>
</dbReference>
<dbReference type="SUPFAM" id="SSF88659">
    <property type="entry name" value="Sigma3 and sigma4 domains of RNA polymerase sigma factors"/>
    <property type="match status" value="1"/>
</dbReference>
<keyword evidence="2" id="KW-0805">Transcription regulation</keyword>
<keyword evidence="5" id="KW-0804">Transcription</keyword>
<dbReference type="AlphaFoldDB" id="A0A558JFC9"/>
<dbReference type="EMBL" id="VNFE01000001">
    <property type="protein sequence ID" value="TVU92343.1"/>
    <property type="molecule type" value="Genomic_DNA"/>
</dbReference>
<dbReference type="NCBIfam" id="NF009165">
    <property type="entry name" value="PRK12512.1"/>
    <property type="match status" value="1"/>
</dbReference>
<dbReference type="PANTHER" id="PTHR43133">
    <property type="entry name" value="RNA POLYMERASE ECF-TYPE SIGMA FACTO"/>
    <property type="match status" value="1"/>
</dbReference>
<dbReference type="RefSeq" id="WP_144810033.1">
    <property type="nucleotide sequence ID" value="NZ_VNFE01000001.1"/>
</dbReference>
<dbReference type="InterPro" id="IPR014284">
    <property type="entry name" value="RNA_pol_sigma-70_dom"/>
</dbReference>
<dbReference type="InterPro" id="IPR007627">
    <property type="entry name" value="RNA_pol_sigma70_r2"/>
</dbReference>
<comment type="caution">
    <text evidence="8">The sequence shown here is derived from an EMBL/GenBank/DDBJ whole genome shotgun (WGS) entry which is preliminary data.</text>
</comment>